<comment type="caution">
    <text evidence="2">The sequence shown here is derived from an EMBL/GenBank/DDBJ whole genome shotgun (WGS) entry which is preliminary data.</text>
</comment>
<dbReference type="Proteomes" id="UP000792457">
    <property type="component" value="Unassembled WGS sequence"/>
</dbReference>
<dbReference type="PANTHER" id="PTHR33327:SF3">
    <property type="entry name" value="RNA-DIRECTED DNA POLYMERASE"/>
    <property type="match status" value="1"/>
</dbReference>
<dbReference type="PANTHER" id="PTHR33327">
    <property type="entry name" value="ENDONUCLEASE"/>
    <property type="match status" value="1"/>
</dbReference>
<keyword evidence="3" id="KW-1185">Reference proteome</keyword>
<evidence type="ECO:0000313" key="3">
    <source>
        <dbReference type="Proteomes" id="UP000792457"/>
    </source>
</evidence>
<proteinExistence type="predicted"/>
<sequence>MAVPGKHAAPEVEKVTFTAPVFLHEKPALWFSHLEIKFELSGITNDRTKFGHVVNLLGPRYMLEVEDVIVNPPATGRYEKIKQKVIGRLSVSKEQQIRQLLEHEEMGDRKPSQFLRHLRSLAGVSMPDGFLRSLWLGRLPEHIQPIVTAQDGIELDALALLADRVHEVGFRPRVHEMTRPAYHVDPETTTLQAQVEALTKRIEAMDARW</sequence>
<evidence type="ECO:0000313" key="2">
    <source>
        <dbReference type="EMBL" id="KAG8239787.1"/>
    </source>
</evidence>
<accession>A0A8K0KS07</accession>
<dbReference type="AlphaFoldDB" id="A0A8K0KS07"/>
<feature type="domain" description="DUF7041" evidence="1">
    <location>
        <begin position="20"/>
        <end position="102"/>
    </location>
</feature>
<dbReference type="OrthoDB" id="6433758at2759"/>
<gene>
    <name evidence="2" type="ORF">J437_LFUL019368</name>
</gene>
<reference evidence="2" key="1">
    <citation type="submission" date="2013-04" db="EMBL/GenBank/DDBJ databases">
        <authorList>
            <person name="Qu J."/>
            <person name="Murali S.C."/>
            <person name="Bandaranaike D."/>
            <person name="Bellair M."/>
            <person name="Blankenburg K."/>
            <person name="Chao H."/>
            <person name="Dinh H."/>
            <person name="Doddapaneni H."/>
            <person name="Downs B."/>
            <person name="Dugan-Rocha S."/>
            <person name="Elkadiri S."/>
            <person name="Gnanaolivu R.D."/>
            <person name="Hernandez B."/>
            <person name="Javaid M."/>
            <person name="Jayaseelan J.C."/>
            <person name="Lee S."/>
            <person name="Li M."/>
            <person name="Ming W."/>
            <person name="Munidasa M."/>
            <person name="Muniz J."/>
            <person name="Nguyen L."/>
            <person name="Ongeri F."/>
            <person name="Osuji N."/>
            <person name="Pu L.-L."/>
            <person name="Puazo M."/>
            <person name="Qu C."/>
            <person name="Quiroz J."/>
            <person name="Raj R."/>
            <person name="Weissenberger G."/>
            <person name="Xin Y."/>
            <person name="Zou X."/>
            <person name="Han Y."/>
            <person name="Richards S."/>
            <person name="Worley K."/>
            <person name="Muzny D."/>
            <person name="Gibbs R."/>
        </authorList>
    </citation>
    <scope>NUCLEOTIDE SEQUENCE</scope>
    <source>
        <strain evidence="2">Sampled in the wild</strain>
    </source>
</reference>
<evidence type="ECO:0000259" key="1">
    <source>
        <dbReference type="Pfam" id="PF23055"/>
    </source>
</evidence>
<reference evidence="2" key="2">
    <citation type="submission" date="2017-10" db="EMBL/GenBank/DDBJ databases">
        <title>Ladona fulva Genome sequencing and assembly.</title>
        <authorList>
            <person name="Murali S."/>
            <person name="Richards S."/>
            <person name="Bandaranaike D."/>
            <person name="Bellair M."/>
            <person name="Blankenburg K."/>
            <person name="Chao H."/>
            <person name="Dinh H."/>
            <person name="Doddapaneni H."/>
            <person name="Dugan-Rocha S."/>
            <person name="Elkadiri S."/>
            <person name="Gnanaolivu R."/>
            <person name="Hernandez B."/>
            <person name="Skinner E."/>
            <person name="Javaid M."/>
            <person name="Lee S."/>
            <person name="Li M."/>
            <person name="Ming W."/>
            <person name="Munidasa M."/>
            <person name="Muniz J."/>
            <person name="Nguyen L."/>
            <person name="Hughes D."/>
            <person name="Osuji N."/>
            <person name="Pu L.-L."/>
            <person name="Puazo M."/>
            <person name="Qu C."/>
            <person name="Quiroz J."/>
            <person name="Raj R."/>
            <person name="Weissenberger G."/>
            <person name="Xin Y."/>
            <person name="Zou X."/>
            <person name="Han Y."/>
            <person name="Worley K."/>
            <person name="Muzny D."/>
            <person name="Gibbs R."/>
        </authorList>
    </citation>
    <scope>NUCLEOTIDE SEQUENCE</scope>
    <source>
        <strain evidence="2">Sampled in the wild</strain>
    </source>
</reference>
<name>A0A8K0KS07_LADFU</name>
<organism evidence="2 3">
    <name type="scientific">Ladona fulva</name>
    <name type="common">Scarce chaser dragonfly</name>
    <name type="synonym">Libellula fulva</name>
    <dbReference type="NCBI Taxonomy" id="123851"/>
    <lineage>
        <taxon>Eukaryota</taxon>
        <taxon>Metazoa</taxon>
        <taxon>Ecdysozoa</taxon>
        <taxon>Arthropoda</taxon>
        <taxon>Hexapoda</taxon>
        <taxon>Insecta</taxon>
        <taxon>Pterygota</taxon>
        <taxon>Palaeoptera</taxon>
        <taxon>Odonata</taxon>
        <taxon>Epiprocta</taxon>
        <taxon>Anisoptera</taxon>
        <taxon>Libelluloidea</taxon>
        <taxon>Libellulidae</taxon>
        <taxon>Ladona</taxon>
    </lineage>
</organism>
<dbReference type="InterPro" id="IPR055469">
    <property type="entry name" value="DUF7041"/>
</dbReference>
<protein>
    <recommendedName>
        <fullName evidence="1">DUF7041 domain-containing protein</fullName>
    </recommendedName>
</protein>
<feature type="non-terminal residue" evidence="2">
    <location>
        <position position="209"/>
    </location>
</feature>
<dbReference type="Pfam" id="PF23055">
    <property type="entry name" value="DUF7041"/>
    <property type="match status" value="1"/>
</dbReference>
<dbReference type="EMBL" id="KZ309982">
    <property type="protein sequence ID" value="KAG8239787.1"/>
    <property type="molecule type" value="Genomic_DNA"/>
</dbReference>